<evidence type="ECO:0000256" key="12">
    <source>
        <dbReference type="ARBA" id="ARBA00022989"/>
    </source>
</evidence>
<dbReference type="PRINTS" id="PR01436">
    <property type="entry name" value="NADHDHGNASE2"/>
</dbReference>
<dbReference type="GO" id="GO:0005743">
    <property type="term" value="C:mitochondrial inner membrane"/>
    <property type="evidence" value="ECO:0007669"/>
    <property type="project" value="UniProtKB-SubCell"/>
</dbReference>
<evidence type="ECO:0000256" key="18">
    <source>
        <dbReference type="RuleBase" id="RU003403"/>
    </source>
</evidence>
<evidence type="ECO:0000256" key="2">
    <source>
        <dbReference type="ARBA" id="ARBA00004448"/>
    </source>
</evidence>
<geneLocation type="mitochondrion" evidence="20"/>
<keyword evidence="8 18" id="KW-0812">Transmembrane</keyword>
<feature type="transmembrane region" description="Helical" evidence="18">
    <location>
        <begin position="58"/>
        <end position="79"/>
    </location>
</feature>
<organism evidence="20">
    <name type="scientific">Neaxius glyptocercus</name>
    <name type="common">Red mud lobster</name>
    <dbReference type="NCBI Taxonomy" id="576631"/>
    <lineage>
        <taxon>Eukaryota</taxon>
        <taxon>Metazoa</taxon>
        <taxon>Ecdysozoa</taxon>
        <taxon>Arthropoda</taxon>
        <taxon>Crustacea</taxon>
        <taxon>Multicrustacea</taxon>
        <taxon>Malacostraca</taxon>
        <taxon>Eumalacostraca</taxon>
        <taxon>Eucarida</taxon>
        <taxon>Decapoda</taxon>
        <taxon>Pleocyemata</taxon>
        <taxon>Axiidea</taxon>
        <taxon>Strahlaxiidae</taxon>
        <taxon>Neaxius</taxon>
    </lineage>
</organism>
<keyword evidence="9 18" id="KW-0999">Mitochondrion inner membrane</keyword>
<keyword evidence="10 18" id="KW-1278">Translocase</keyword>
<keyword evidence="15 18" id="KW-0496">Mitochondrion</keyword>
<accession>K4F440</accession>
<reference evidence="20" key="1">
    <citation type="journal article" date="2012" name="BMC Genomics">
        <title>Evolution and phylogeny of the mud shrimps (Crustacea: Decapoda) revealed from complete mitochondrial genomes.</title>
        <authorList>
            <person name="Lin F.J."/>
            <person name="Liu Y."/>
            <person name="Sha Z."/>
            <person name="Tsang L.M."/>
            <person name="Chu K.H."/>
            <person name="Chan T.Y."/>
            <person name="Liu R."/>
            <person name="Cui Z."/>
        </authorList>
    </citation>
    <scope>NUCLEOTIDE SEQUENCE</scope>
</reference>
<evidence type="ECO:0000256" key="3">
    <source>
        <dbReference type="ARBA" id="ARBA00007012"/>
    </source>
</evidence>
<feature type="transmembrane region" description="Helical" evidence="18">
    <location>
        <begin position="193"/>
        <end position="212"/>
    </location>
</feature>
<dbReference type="RefSeq" id="YP_007025684.1">
    <property type="nucleotide sequence ID" value="NC_019609.1"/>
</dbReference>
<evidence type="ECO:0000256" key="1">
    <source>
        <dbReference type="ARBA" id="ARBA00003257"/>
    </source>
</evidence>
<comment type="catalytic activity">
    <reaction evidence="17 18">
        <text>a ubiquinone + NADH + 5 H(+)(in) = a ubiquinol + NAD(+) + 4 H(+)(out)</text>
        <dbReference type="Rhea" id="RHEA:29091"/>
        <dbReference type="Rhea" id="RHEA-COMP:9565"/>
        <dbReference type="Rhea" id="RHEA-COMP:9566"/>
        <dbReference type="ChEBI" id="CHEBI:15378"/>
        <dbReference type="ChEBI" id="CHEBI:16389"/>
        <dbReference type="ChEBI" id="CHEBI:17976"/>
        <dbReference type="ChEBI" id="CHEBI:57540"/>
        <dbReference type="ChEBI" id="CHEBI:57945"/>
        <dbReference type="EC" id="7.1.1.2"/>
    </reaction>
</comment>
<dbReference type="GO" id="GO:0008137">
    <property type="term" value="F:NADH dehydrogenase (ubiquinone) activity"/>
    <property type="evidence" value="ECO:0007669"/>
    <property type="project" value="UniProtKB-EC"/>
</dbReference>
<evidence type="ECO:0000256" key="9">
    <source>
        <dbReference type="ARBA" id="ARBA00022792"/>
    </source>
</evidence>
<feature type="transmembrane region" description="Helical" evidence="18">
    <location>
        <begin position="224"/>
        <end position="244"/>
    </location>
</feature>
<evidence type="ECO:0000256" key="6">
    <source>
        <dbReference type="ARBA" id="ARBA00022448"/>
    </source>
</evidence>
<dbReference type="GO" id="GO:0006120">
    <property type="term" value="P:mitochondrial electron transport, NADH to ubiquinone"/>
    <property type="evidence" value="ECO:0007669"/>
    <property type="project" value="InterPro"/>
</dbReference>
<comment type="function">
    <text evidence="1">Core subunit of the mitochondrial membrane respiratory chain NADH dehydrogenase (Complex I) that is believed to belong to the minimal assembly required for catalysis. Complex I functions in the transfer of electrons from NADH to the respiratory chain. The immediate electron acceptor for the enzyme is believed to be ubiquinone.</text>
</comment>
<evidence type="ECO:0000256" key="15">
    <source>
        <dbReference type="ARBA" id="ARBA00023128"/>
    </source>
</evidence>
<feature type="domain" description="NADH:quinone oxidoreductase/Mrp antiporter transmembrane" evidence="19">
    <location>
        <begin position="24"/>
        <end position="277"/>
    </location>
</feature>
<dbReference type="InterPro" id="IPR003917">
    <property type="entry name" value="NADH_UbQ_OxRdtase_chain2"/>
</dbReference>
<evidence type="ECO:0000313" key="20">
    <source>
        <dbReference type="EMBL" id="AEW68323.1"/>
    </source>
</evidence>
<dbReference type="InterPro" id="IPR001750">
    <property type="entry name" value="ND/Mrp_TM"/>
</dbReference>
<protein>
    <recommendedName>
        <fullName evidence="5 18">NADH-ubiquinone oxidoreductase chain 2</fullName>
        <ecNumber evidence="4 18">7.1.1.2</ecNumber>
    </recommendedName>
</protein>
<keyword evidence="11 18" id="KW-0249">Electron transport</keyword>
<proteinExistence type="inferred from homology"/>
<feature type="transmembrane region" description="Helical" evidence="18">
    <location>
        <begin position="264"/>
        <end position="283"/>
    </location>
</feature>
<dbReference type="Pfam" id="PF00361">
    <property type="entry name" value="Proton_antipo_M"/>
    <property type="match status" value="1"/>
</dbReference>
<comment type="function">
    <text evidence="18">Core subunit of the mitochondrial membrane respiratory chain NADH dehydrogenase (Complex I) which catalyzes electron transfer from NADH through the respiratory chain, using ubiquinone as an electron acceptor. Essential for the catalytic activity and assembly of complex I.</text>
</comment>
<evidence type="ECO:0000256" key="14">
    <source>
        <dbReference type="ARBA" id="ARBA00023075"/>
    </source>
</evidence>
<dbReference type="GeneID" id="14049114"/>
<dbReference type="PANTHER" id="PTHR46552:SF1">
    <property type="entry name" value="NADH-UBIQUINONE OXIDOREDUCTASE CHAIN 2"/>
    <property type="match status" value="1"/>
</dbReference>
<sequence>MLFVPSTLLFSTTLVGGVLLCISSDSWFGAWCGLELNLMSFIPFLVMKGNQYSSEASLKYFLIQALGSSLVLLGALEFLMISSSLYLVGFALLLKMGAAPFHFWFPQVMNGISWFQCIALITIQKVAPMILLEYLIVDSMFNFFVFWSAIMSAIVGALGGLNQTLLRKVMAFSSINHMSWMLFSILVSESAWLMYFVFYAVVSSSVIVLFSMQQLFHFVQMFNFNNLNLSLISFLSVLSMGGLPPFTGFIPKWFIIQELSSQGLLFPLFVLLASALFTLYYYLRMGIVFFVLIKPNTGWFKNVNFKFNKLSLLVMVNFLGILLPSLFMLF</sequence>
<dbReference type="InterPro" id="IPR050175">
    <property type="entry name" value="Complex_I_Subunit_2"/>
</dbReference>
<dbReference type="PANTHER" id="PTHR46552">
    <property type="entry name" value="NADH-UBIQUINONE OXIDOREDUCTASE CHAIN 2"/>
    <property type="match status" value="1"/>
</dbReference>
<evidence type="ECO:0000256" key="16">
    <source>
        <dbReference type="ARBA" id="ARBA00023136"/>
    </source>
</evidence>
<comment type="subcellular location">
    <subcellularLocation>
        <location evidence="2 18">Mitochondrion inner membrane</location>
        <topology evidence="2 18">Multi-pass membrane protein</topology>
    </subcellularLocation>
</comment>
<name>K4F440_NEAGL</name>
<evidence type="ECO:0000259" key="19">
    <source>
        <dbReference type="Pfam" id="PF00361"/>
    </source>
</evidence>
<keyword evidence="13 18" id="KW-0520">NAD</keyword>
<gene>
    <name evidence="20" type="primary">ND2</name>
</gene>
<feature type="transmembrane region" description="Helical" evidence="18">
    <location>
        <begin position="310"/>
        <end position="329"/>
    </location>
</feature>
<keyword evidence="12 18" id="KW-1133">Transmembrane helix</keyword>
<dbReference type="CTD" id="4536"/>
<evidence type="ECO:0000256" key="11">
    <source>
        <dbReference type="ARBA" id="ARBA00022982"/>
    </source>
</evidence>
<keyword evidence="7 18" id="KW-0679">Respiratory chain</keyword>
<evidence type="ECO:0000256" key="8">
    <source>
        <dbReference type="ARBA" id="ARBA00022692"/>
    </source>
</evidence>
<feature type="transmembrane region" description="Helical" evidence="18">
    <location>
        <begin position="143"/>
        <end position="162"/>
    </location>
</feature>
<keyword evidence="6" id="KW-0813">Transport</keyword>
<keyword evidence="16 18" id="KW-0472">Membrane</keyword>
<evidence type="ECO:0000256" key="7">
    <source>
        <dbReference type="ARBA" id="ARBA00022660"/>
    </source>
</evidence>
<evidence type="ECO:0000256" key="4">
    <source>
        <dbReference type="ARBA" id="ARBA00012944"/>
    </source>
</evidence>
<keyword evidence="14 18" id="KW-0830">Ubiquinone</keyword>
<dbReference type="EMBL" id="JN897379">
    <property type="protein sequence ID" value="AEW68323.1"/>
    <property type="molecule type" value="Genomic_DNA"/>
</dbReference>
<evidence type="ECO:0000256" key="17">
    <source>
        <dbReference type="ARBA" id="ARBA00049551"/>
    </source>
</evidence>
<dbReference type="AlphaFoldDB" id="K4F440"/>
<comment type="similarity">
    <text evidence="3 18">Belongs to the complex I subunit 2 family.</text>
</comment>
<evidence type="ECO:0000256" key="13">
    <source>
        <dbReference type="ARBA" id="ARBA00023027"/>
    </source>
</evidence>
<evidence type="ECO:0000256" key="5">
    <source>
        <dbReference type="ARBA" id="ARBA00021008"/>
    </source>
</evidence>
<feature type="transmembrane region" description="Helical" evidence="18">
    <location>
        <begin position="117"/>
        <end position="137"/>
    </location>
</feature>
<evidence type="ECO:0000256" key="10">
    <source>
        <dbReference type="ARBA" id="ARBA00022967"/>
    </source>
</evidence>
<feature type="transmembrane region" description="Helical" evidence="18">
    <location>
        <begin position="85"/>
        <end position="105"/>
    </location>
</feature>
<dbReference type="EC" id="7.1.1.2" evidence="4 18"/>